<gene>
    <name evidence="5" type="ORF">BUZ51_06160</name>
</gene>
<protein>
    <recommendedName>
        <fullName evidence="2 3">Single-stranded DNA-binding protein</fullName>
    </recommendedName>
</protein>
<reference evidence="5 6" key="1">
    <citation type="journal article" date="2016" name="Front. Microbiol.">
        <title>Comprehensive Phylogenetic Analysis of Bovine Non-aureus Staphylococci Species Based on Whole-Genome Sequencing.</title>
        <authorList>
            <person name="Naushad S."/>
            <person name="Barkema H.W."/>
            <person name="Luby C."/>
            <person name="Condas L.A."/>
            <person name="Nobrega D.B."/>
            <person name="Carson D.A."/>
            <person name="De Buck J."/>
        </authorList>
    </citation>
    <scope>NUCLEOTIDE SEQUENCE [LARGE SCALE GENOMIC DNA]</scope>
    <source>
        <strain evidence="5 6">SNUC 5336</strain>
    </source>
</reference>
<dbReference type="AlphaFoldDB" id="A0A974KYP0"/>
<comment type="caution">
    <text evidence="5">The sequence shown here is derived from an EMBL/GenBank/DDBJ whole genome shotgun (WGS) entry which is preliminary data.</text>
</comment>
<dbReference type="InterPro" id="IPR000424">
    <property type="entry name" value="Primosome_PriB/ssb"/>
</dbReference>
<keyword evidence="1 2" id="KW-0238">DNA-binding</keyword>
<dbReference type="PROSITE" id="PS50935">
    <property type="entry name" value="SSB"/>
    <property type="match status" value="1"/>
</dbReference>
<proteinExistence type="predicted"/>
<evidence type="ECO:0000256" key="3">
    <source>
        <dbReference type="RuleBase" id="RU000524"/>
    </source>
</evidence>
<dbReference type="NCBIfam" id="TIGR00621">
    <property type="entry name" value="ssb"/>
    <property type="match status" value="1"/>
</dbReference>
<accession>A0A974KYP0</accession>
<evidence type="ECO:0000256" key="2">
    <source>
        <dbReference type="PIRNR" id="PIRNR002070"/>
    </source>
</evidence>
<dbReference type="EMBL" id="PZHX01000010">
    <property type="protein sequence ID" value="PTK30798.1"/>
    <property type="molecule type" value="Genomic_DNA"/>
</dbReference>
<organism evidence="5 6">
    <name type="scientific">Staphylococcus hominis</name>
    <dbReference type="NCBI Taxonomy" id="1290"/>
    <lineage>
        <taxon>Bacteria</taxon>
        <taxon>Bacillati</taxon>
        <taxon>Bacillota</taxon>
        <taxon>Bacilli</taxon>
        <taxon>Bacillales</taxon>
        <taxon>Staphylococcaceae</taxon>
        <taxon>Staphylococcus</taxon>
    </lineage>
</organism>
<evidence type="ECO:0000313" key="6">
    <source>
        <dbReference type="Proteomes" id="UP000241540"/>
    </source>
</evidence>
<name>A0A974KYP0_STAHO</name>
<dbReference type="SUPFAM" id="SSF50249">
    <property type="entry name" value="Nucleic acid-binding proteins"/>
    <property type="match status" value="1"/>
</dbReference>
<dbReference type="Gene3D" id="2.40.50.140">
    <property type="entry name" value="Nucleic acid-binding proteins"/>
    <property type="match status" value="1"/>
</dbReference>
<dbReference type="RefSeq" id="WP_107640174.1">
    <property type="nucleotide sequence ID" value="NZ_PZHX01000010.1"/>
</dbReference>
<dbReference type="Pfam" id="PF00436">
    <property type="entry name" value="SSB"/>
    <property type="match status" value="1"/>
</dbReference>
<dbReference type="GO" id="GO:0003697">
    <property type="term" value="F:single-stranded DNA binding"/>
    <property type="evidence" value="ECO:0007669"/>
    <property type="project" value="InterPro"/>
</dbReference>
<dbReference type="CDD" id="cd04496">
    <property type="entry name" value="SSB_OBF"/>
    <property type="match status" value="1"/>
</dbReference>
<sequence length="157" mass="17559">MNFSIYTGRITNDLQLGKTQDGRSYLSFSLAVQRDFKNRNGEYDTDFIPCIASASTAEFIQKQAQKGAFVCISGRMQNNKYTRQDGTVNNGMQLIVGQVDAQTIFAANHNNNNGSYSQNANNVPKQQNGWQQHQQQQQGQNAFANAPIDIQDDDLPF</sequence>
<evidence type="ECO:0000256" key="1">
    <source>
        <dbReference type="ARBA" id="ARBA00023125"/>
    </source>
</evidence>
<evidence type="ECO:0000256" key="4">
    <source>
        <dbReference type="SAM" id="MobiDB-lite"/>
    </source>
</evidence>
<dbReference type="PIRSF" id="PIRSF002070">
    <property type="entry name" value="SSB"/>
    <property type="match status" value="1"/>
</dbReference>
<dbReference type="InterPro" id="IPR011344">
    <property type="entry name" value="ssDNA-bd"/>
</dbReference>
<feature type="region of interest" description="Disordered" evidence="4">
    <location>
        <begin position="108"/>
        <end position="141"/>
    </location>
</feature>
<dbReference type="GO" id="GO:0006260">
    <property type="term" value="P:DNA replication"/>
    <property type="evidence" value="ECO:0007669"/>
    <property type="project" value="InterPro"/>
</dbReference>
<dbReference type="InterPro" id="IPR012340">
    <property type="entry name" value="NA-bd_OB-fold"/>
</dbReference>
<evidence type="ECO:0000313" key="5">
    <source>
        <dbReference type="EMBL" id="PTK30798.1"/>
    </source>
</evidence>
<dbReference type="Proteomes" id="UP000241540">
    <property type="component" value="Unassembled WGS sequence"/>
</dbReference>